<evidence type="ECO:0000313" key="9">
    <source>
        <dbReference type="Proteomes" id="UP000034032"/>
    </source>
</evidence>
<dbReference type="Proteomes" id="UP000034032">
    <property type="component" value="Unassembled WGS sequence"/>
</dbReference>
<keyword evidence="2 5" id="KW-0805">Transcription regulation</keyword>
<dbReference type="HAMAP" id="MF_00081">
    <property type="entry name" value="HrcA"/>
    <property type="match status" value="1"/>
</dbReference>
<feature type="domain" description="Winged helix-turn-helix transcription repressor HrcA DNA-binding" evidence="7">
    <location>
        <begin position="1"/>
        <end position="72"/>
    </location>
</feature>
<dbReference type="PATRIC" id="fig|1619025.3.peg.405"/>
<organism evidence="8 9">
    <name type="scientific">Candidatus Yanofskybacteria bacterium GW2011_GWA2_44_9</name>
    <dbReference type="NCBI Taxonomy" id="1619025"/>
    <lineage>
        <taxon>Bacteria</taxon>
        <taxon>Candidatus Yanofskyibacteriota</taxon>
    </lineage>
</organism>
<dbReference type="InterPro" id="IPR002571">
    <property type="entry name" value="HrcA"/>
</dbReference>
<evidence type="ECO:0000256" key="5">
    <source>
        <dbReference type="HAMAP-Rule" id="MF_00081"/>
    </source>
</evidence>
<dbReference type="SUPFAM" id="SSF46785">
    <property type="entry name" value="Winged helix' DNA-binding domain"/>
    <property type="match status" value="1"/>
</dbReference>
<dbReference type="PANTHER" id="PTHR34824">
    <property type="entry name" value="HEAT-INDUCIBLE TRANSCRIPTION REPRESSOR HRCA"/>
    <property type="match status" value="1"/>
</dbReference>
<evidence type="ECO:0000259" key="6">
    <source>
        <dbReference type="Pfam" id="PF01628"/>
    </source>
</evidence>
<dbReference type="Pfam" id="PF03444">
    <property type="entry name" value="WHD_HrcA"/>
    <property type="match status" value="1"/>
</dbReference>
<evidence type="ECO:0000256" key="1">
    <source>
        <dbReference type="ARBA" id="ARBA00022491"/>
    </source>
</evidence>
<dbReference type="Pfam" id="PF01628">
    <property type="entry name" value="HrcA"/>
    <property type="match status" value="1"/>
</dbReference>
<proteinExistence type="inferred from homology"/>
<evidence type="ECO:0000256" key="4">
    <source>
        <dbReference type="ARBA" id="ARBA00023163"/>
    </source>
</evidence>
<keyword evidence="3 5" id="KW-0346">Stress response</keyword>
<gene>
    <name evidence="5" type="primary">hrcA</name>
    <name evidence="8" type="ORF">UW79_C0010G0014</name>
</gene>
<dbReference type="Gene3D" id="1.10.10.10">
    <property type="entry name" value="Winged helix-like DNA-binding domain superfamily/Winged helix DNA-binding domain"/>
    <property type="match status" value="1"/>
</dbReference>
<evidence type="ECO:0000256" key="2">
    <source>
        <dbReference type="ARBA" id="ARBA00023015"/>
    </source>
</evidence>
<sequence>MLTDRQEKLLNILIDRYIKTAEPVSSKSLVNSRFFNLSSATLRNEMNDLESRGYLTQLHTSGGRIPTDRAYRFYVDNLISSEDLDIYPNCQKRIDATLSGVGDDPREINKIMAQLLSDLSDNVVIAGIAEEEDFYKTGLAGLFELPEFREISKVFRLTSFFDEFDRVFDQIEKEFFGATQSADDSEDMNIFIGHENHHPAIKDETVMTARYNLPNRLIGSLTIIGPTRMDYRKNIGLVKYTTGRINKLIKGI</sequence>
<dbReference type="SUPFAM" id="SSF55781">
    <property type="entry name" value="GAF domain-like"/>
    <property type="match status" value="1"/>
</dbReference>
<dbReference type="InterPro" id="IPR036390">
    <property type="entry name" value="WH_DNA-bd_sf"/>
</dbReference>
<dbReference type="PANTHER" id="PTHR34824:SF1">
    <property type="entry name" value="HEAT-INDUCIBLE TRANSCRIPTION REPRESSOR HRCA"/>
    <property type="match status" value="1"/>
</dbReference>
<keyword evidence="4 5" id="KW-0804">Transcription</keyword>
<feature type="domain" description="Heat-inducible transcription repressor HrcA C-terminal" evidence="6">
    <location>
        <begin position="106"/>
        <end position="235"/>
    </location>
</feature>
<evidence type="ECO:0000259" key="7">
    <source>
        <dbReference type="Pfam" id="PF03444"/>
    </source>
</evidence>
<comment type="function">
    <text evidence="5">Negative regulator of class I heat shock genes (grpE-dnaK-dnaJ and groELS operons). Prevents heat-shock induction of these operons.</text>
</comment>
<reference evidence="8 9" key="1">
    <citation type="journal article" date="2015" name="Nature">
        <title>rRNA introns, odd ribosomes, and small enigmatic genomes across a large radiation of phyla.</title>
        <authorList>
            <person name="Brown C.T."/>
            <person name="Hug L.A."/>
            <person name="Thomas B.C."/>
            <person name="Sharon I."/>
            <person name="Castelle C.J."/>
            <person name="Singh A."/>
            <person name="Wilkins M.J."/>
            <person name="Williams K.H."/>
            <person name="Banfield J.F."/>
        </authorList>
    </citation>
    <scope>NUCLEOTIDE SEQUENCE [LARGE SCALE GENOMIC DNA]</scope>
</reference>
<keyword evidence="1 5" id="KW-0678">Repressor</keyword>
<comment type="similarity">
    <text evidence="5">Belongs to the HrcA family.</text>
</comment>
<dbReference type="Gene3D" id="3.30.450.40">
    <property type="match status" value="1"/>
</dbReference>
<dbReference type="EMBL" id="LCJR01000010">
    <property type="protein sequence ID" value="KKT82177.1"/>
    <property type="molecule type" value="Genomic_DNA"/>
</dbReference>
<name>A0A0G1MN08_9BACT</name>
<dbReference type="InterPro" id="IPR029016">
    <property type="entry name" value="GAF-like_dom_sf"/>
</dbReference>
<accession>A0A0G1MN08</accession>
<evidence type="ECO:0000256" key="3">
    <source>
        <dbReference type="ARBA" id="ARBA00023016"/>
    </source>
</evidence>
<evidence type="ECO:0000313" key="8">
    <source>
        <dbReference type="EMBL" id="KKT82177.1"/>
    </source>
</evidence>
<dbReference type="GO" id="GO:0003677">
    <property type="term" value="F:DNA binding"/>
    <property type="evidence" value="ECO:0007669"/>
    <property type="project" value="InterPro"/>
</dbReference>
<dbReference type="InterPro" id="IPR005104">
    <property type="entry name" value="WHTH_HrcA_DNA-bd"/>
</dbReference>
<protein>
    <recommendedName>
        <fullName evidence="5">Heat-inducible transcription repressor HrcA</fullName>
    </recommendedName>
</protein>
<dbReference type="GO" id="GO:0045892">
    <property type="term" value="P:negative regulation of DNA-templated transcription"/>
    <property type="evidence" value="ECO:0007669"/>
    <property type="project" value="UniProtKB-UniRule"/>
</dbReference>
<dbReference type="InterPro" id="IPR021153">
    <property type="entry name" value="HrcA_C"/>
</dbReference>
<dbReference type="InterPro" id="IPR036388">
    <property type="entry name" value="WH-like_DNA-bd_sf"/>
</dbReference>
<comment type="caution">
    <text evidence="8">The sequence shown here is derived from an EMBL/GenBank/DDBJ whole genome shotgun (WGS) entry which is preliminary data.</text>
</comment>
<dbReference type="AlphaFoldDB" id="A0A0G1MN08"/>